<proteinExistence type="inferred from homology"/>
<evidence type="ECO:0000313" key="12">
    <source>
        <dbReference type="EMBL" id="KAH9596077.1"/>
    </source>
</evidence>
<comment type="cofactor">
    <cofactor evidence="1">
        <name>Mn(2+)</name>
        <dbReference type="ChEBI" id="CHEBI:29035"/>
    </cofactor>
</comment>
<dbReference type="PRINTS" id="PR00114">
    <property type="entry name" value="STPHPHTASE"/>
</dbReference>
<reference evidence="13" key="1">
    <citation type="journal article" date="2012" name="Nat. Genet.">
        <title>Whole-genome sequence of Schistosoma haematobium.</title>
        <authorList>
            <person name="Young N.D."/>
            <person name="Jex A.R."/>
            <person name="Li B."/>
            <person name="Liu S."/>
            <person name="Yang L."/>
            <person name="Xiong Z."/>
            <person name="Li Y."/>
            <person name="Cantacessi C."/>
            <person name="Hall R.S."/>
            <person name="Xu X."/>
            <person name="Chen F."/>
            <person name="Wu X."/>
            <person name="Zerlotini A."/>
            <person name="Oliveira G."/>
            <person name="Hofmann A."/>
            <person name="Zhang G."/>
            <person name="Fang X."/>
            <person name="Kang Y."/>
            <person name="Campbell B.E."/>
            <person name="Loukas A."/>
            <person name="Ranganathan S."/>
            <person name="Rollinson D."/>
            <person name="Rinaldi G."/>
            <person name="Brindley P.J."/>
            <person name="Yang H."/>
            <person name="Wang J."/>
            <person name="Wang J."/>
            <person name="Gasser R.B."/>
        </authorList>
    </citation>
    <scope>NUCLEOTIDE SEQUENCE [LARGE SCALE GENOMIC DNA]</scope>
</reference>
<feature type="domain" description="Serine/threonine specific protein phosphatases" evidence="11">
    <location>
        <begin position="189"/>
        <end position="469"/>
    </location>
</feature>
<evidence type="ECO:0000256" key="8">
    <source>
        <dbReference type="ARBA" id="ARBA00023211"/>
    </source>
</evidence>
<dbReference type="STRING" id="6185.A0A095A3U8"/>
<dbReference type="Pfam" id="PF00515">
    <property type="entry name" value="TPR_1"/>
    <property type="match status" value="2"/>
</dbReference>
<dbReference type="EMBL" id="KL252303">
    <property type="protein sequence ID" value="KGB41990.1"/>
    <property type="molecule type" value="Genomic_DNA"/>
</dbReference>
<dbReference type="InterPro" id="IPR029052">
    <property type="entry name" value="Metallo-depent_PP-like"/>
</dbReference>
<evidence type="ECO:0000256" key="7">
    <source>
        <dbReference type="ARBA" id="ARBA00022803"/>
    </source>
</evidence>
<evidence type="ECO:0000256" key="4">
    <source>
        <dbReference type="ARBA" id="ARBA00022723"/>
    </source>
</evidence>
<dbReference type="InterPro" id="IPR051134">
    <property type="entry name" value="PPP_phosphatase"/>
</dbReference>
<dbReference type="EC" id="3.1.3.16" evidence="3"/>
<evidence type="ECO:0000256" key="3">
    <source>
        <dbReference type="ARBA" id="ARBA00013081"/>
    </source>
</evidence>
<dbReference type="CDD" id="cd07417">
    <property type="entry name" value="MPP_PP5_C"/>
    <property type="match status" value="1"/>
</dbReference>
<keyword evidence="5" id="KW-0677">Repeat</keyword>
<evidence type="ECO:0000256" key="2">
    <source>
        <dbReference type="ARBA" id="ARBA00008786"/>
    </source>
</evidence>
<keyword evidence="14" id="KW-1185">Reference proteome</keyword>
<dbReference type="SMART" id="SM00156">
    <property type="entry name" value="PP2Ac"/>
    <property type="match status" value="1"/>
</dbReference>
<dbReference type="GO" id="GO:0046872">
    <property type="term" value="F:metal ion binding"/>
    <property type="evidence" value="ECO:0007669"/>
    <property type="project" value="UniProtKB-KW"/>
</dbReference>
<sequence length="487" mass="55538">MTLSTISDEAEALKEEANKFFKDGDYEKAIDAYTKAIEIRETAVYLANRSLAYLRTECFGYALDDASKAISLDSSYVKGYYRRASAHMALGQYKEALADYETVIRVAPSDKMAREKLTECRKIIRRKAFEKAIAVEDQPSPLESFDLSTITVESSYDGPHLEQDSNGKYFVTESFMLALMEHYKSQKVLHKKYAIIIMKDIFLFLRGLPSLVDIKVPEQSKFTVCGDIHGQFYDLMNIFKINGLPSKDNPYLFNGDFVDRGSFSVECIFTLFGFKLLYPDKFYLSRGNHESEHMNRLYGFEGEVKSKYSSEVANMFTDIFNWLPLCHLINERILVMHGGLFERDNVTLDEIKKVSRNRQPDEGTIMCELLWSDPMEAEGRAHSKRGVGCQFGPDVTKKFCKQNGLDYIIRSHEVKDEGYEVAHNGRCITVFSAPNYCDTMHNRGAFITLIGSNKPGEMSPMFTSFTAVAHPDVRPMAYVNPLLSMFM</sequence>
<feature type="repeat" description="TPR" evidence="10">
    <location>
        <begin position="77"/>
        <end position="110"/>
    </location>
</feature>
<comment type="similarity">
    <text evidence="2">Belongs to the PPP phosphatase family. PP-5 (PP-T) subfamily.</text>
</comment>
<dbReference type="CTD" id="24597697"/>
<dbReference type="SMART" id="SM00028">
    <property type="entry name" value="TPR"/>
    <property type="match status" value="3"/>
</dbReference>
<dbReference type="AlphaFoldDB" id="A0A095A3U8"/>
<dbReference type="OrthoDB" id="445564at2759"/>
<reference evidence="12" key="4">
    <citation type="journal article" date="2022" name="PLoS Pathog.">
        <title>Chromosome-level genome of Schistosoma haematobium underpins genome-wide explorations of molecular variation.</title>
        <authorList>
            <person name="Stroehlein A.J."/>
            <person name="Korhonen P.K."/>
            <person name="Lee V.V."/>
            <person name="Ralph S.A."/>
            <person name="Mentink-Kane M."/>
            <person name="You H."/>
            <person name="McManus D.P."/>
            <person name="Tchuente L.T."/>
            <person name="Stothard J.R."/>
            <person name="Kaur P."/>
            <person name="Dudchenko O."/>
            <person name="Aiden E.L."/>
            <person name="Yang B."/>
            <person name="Yang H."/>
            <person name="Emery A.M."/>
            <person name="Webster B.L."/>
            <person name="Brindley P.J."/>
            <person name="Rollinson D."/>
            <person name="Chang B.C.H."/>
            <person name="Gasser R.B."/>
            <person name="Young N.D."/>
        </authorList>
    </citation>
    <scope>NUCLEOTIDE SEQUENCE</scope>
</reference>
<evidence type="ECO:0000256" key="9">
    <source>
        <dbReference type="PIRSR" id="PIRSR033096-1"/>
    </source>
</evidence>
<dbReference type="InterPro" id="IPR041753">
    <property type="entry name" value="PP5_C"/>
</dbReference>
<dbReference type="InterPro" id="IPR013235">
    <property type="entry name" value="PPP_dom"/>
</dbReference>
<dbReference type="FunFam" id="3.60.21.10:FF:000017">
    <property type="entry name" value="Serine/threonine-protein phosphatase"/>
    <property type="match status" value="1"/>
</dbReference>
<evidence type="ECO:0000313" key="14">
    <source>
        <dbReference type="Proteomes" id="UP000471633"/>
    </source>
</evidence>
<dbReference type="PANTHER" id="PTHR45668">
    <property type="entry name" value="SERINE/THREONINE-PROTEIN PHOSPHATASE 5-RELATED"/>
    <property type="match status" value="1"/>
</dbReference>
<keyword evidence="8" id="KW-0464">Manganese</keyword>
<dbReference type="Proteomes" id="UP000471633">
    <property type="component" value="Unassembled WGS sequence"/>
</dbReference>
<organism evidence="13">
    <name type="scientific">Schistosoma haematobium</name>
    <name type="common">Blood fluke</name>
    <dbReference type="NCBI Taxonomy" id="6185"/>
    <lineage>
        <taxon>Eukaryota</taxon>
        <taxon>Metazoa</taxon>
        <taxon>Spiralia</taxon>
        <taxon>Lophotrochozoa</taxon>
        <taxon>Platyhelminthes</taxon>
        <taxon>Trematoda</taxon>
        <taxon>Digenea</taxon>
        <taxon>Strigeidida</taxon>
        <taxon>Schistosomatoidea</taxon>
        <taxon>Schistosomatidae</taxon>
        <taxon>Schistosoma</taxon>
    </lineage>
</organism>
<keyword evidence="6" id="KW-0378">Hydrolase</keyword>
<evidence type="ECO:0000256" key="1">
    <source>
        <dbReference type="ARBA" id="ARBA00001936"/>
    </source>
</evidence>
<feature type="active site" description="Proton donor/acceptor" evidence="9">
    <location>
        <position position="289"/>
    </location>
</feature>
<reference evidence="12" key="2">
    <citation type="journal article" date="2019" name="Gigascience">
        <title>High-quality Schistosoma haematobium genome achieved by single-molecule and long-range sequencing.</title>
        <authorList>
            <person name="Stroehlein A.J."/>
            <person name="Korhonen P.K."/>
            <person name="Chong T.M."/>
            <person name="Lim Y.L."/>
            <person name="Chan K.G."/>
            <person name="Webster B."/>
            <person name="Rollinson D."/>
            <person name="Brindley P.J."/>
            <person name="Gasser R.B."/>
            <person name="Young N.D."/>
        </authorList>
    </citation>
    <scope>NUCLEOTIDE SEQUENCE</scope>
</reference>
<evidence type="ECO:0000256" key="6">
    <source>
        <dbReference type="ARBA" id="ARBA00022801"/>
    </source>
</evidence>
<keyword evidence="7 10" id="KW-0802">TPR repeat</keyword>
<feature type="repeat" description="TPR" evidence="10">
    <location>
        <begin position="10"/>
        <end position="43"/>
    </location>
</feature>
<name>A0A095A3U8_SCHHA</name>
<dbReference type="InterPro" id="IPR006186">
    <property type="entry name" value="Ser/Thr-sp_prot-phosphatase"/>
</dbReference>
<dbReference type="PROSITE" id="PS50005">
    <property type="entry name" value="TPR"/>
    <property type="match status" value="2"/>
</dbReference>
<evidence type="ECO:0000259" key="11">
    <source>
        <dbReference type="SMART" id="SM00156"/>
    </source>
</evidence>
<dbReference type="InterPro" id="IPR004843">
    <property type="entry name" value="Calcineurin-like_PHP"/>
</dbReference>
<dbReference type="GO" id="GO:0004722">
    <property type="term" value="F:protein serine/threonine phosphatase activity"/>
    <property type="evidence" value="ECO:0007669"/>
    <property type="project" value="UniProtKB-EC"/>
</dbReference>
<dbReference type="GeneID" id="24597697"/>
<dbReference type="Pfam" id="PF08321">
    <property type="entry name" value="PPP5"/>
    <property type="match status" value="1"/>
</dbReference>
<dbReference type="RefSeq" id="XP_051074849.1">
    <property type="nucleotide sequence ID" value="XM_051209394.1"/>
</dbReference>
<gene>
    <name evidence="12" type="primary">PPP5C_1</name>
    <name evidence="12" type="ORF">MS3_00001893</name>
    <name evidence="13" type="ORF">MS3_10561</name>
</gene>
<dbReference type="Pfam" id="PF00149">
    <property type="entry name" value="Metallophos"/>
    <property type="match status" value="1"/>
</dbReference>
<dbReference type="Gene3D" id="1.25.40.10">
    <property type="entry name" value="Tetratricopeptide repeat domain"/>
    <property type="match status" value="1"/>
</dbReference>
<reference evidence="12" key="3">
    <citation type="submission" date="2021-06" db="EMBL/GenBank/DDBJ databases">
        <title>Chromosome-level genome assembly for S. haematobium.</title>
        <authorList>
            <person name="Stroehlein A.J."/>
        </authorList>
    </citation>
    <scope>NUCLEOTIDE SEQUENCE</scope>
</reference>
<dbReference type="PANTHER" id="PTHR45668:SF5">
    <property type="entry name" value="SERINE_THREONINE-PROTEIN PHOSPHATASE 5"/>
    <property type="match status" value="1"/>
</dbReference>
<dbReference type="Gene3D" id="3.60.21.10">
    <property type="match status" value="1"/>
</dbReference>
<accession>A0A095A3U8</accession>
<evidence type="ECO:0000256" key="5">
    <source>
        <dbReference type="ARBA" id="ARBA00022737"/>
    </source>
</evidence>
<protein>
    <recommendedName>
        <fullName evidence="3">protein-serine/threonine phosphatase</fullName>
        <ecNumber evidence="3">3.1.3.16</ecNumber>
    </recommendedName>
</protein>
<keyword evidence="4" id="KW-0479">Metal-binding</keyword>
<dbReference type="SUPFAM" id="SSF48452">
    <property type="entry name" value="TPR-like"/>
    <property type="match status" value="1"/>
</dbReference>
<dbReference type="PIRSF" id="PIRSF033096">
    <property type="entry name" value="PPPtase_5"/>
    <property type="match status" value="1"/>
</dbReference>
<dbReference type="InterPro" id="IPR019734">
    <property type="entry name" value="TPR_rpt"/>
</dbReference>
<dbReference type="InterPro" id="IPR011990">
    <property type="entry name" value="TPR-like_helical_dom_sf"/>
</dbReference>
<dbReference type="SUPFAM" id="SSF56300">
    <property type="entry name" value="Metallo-dependent phosphatases"/>
    <property type="match status" value="1"/>
</dbReference>
<evidence type="ECO:0000313" key="13">
    <source>
        <dbReference type="EMBL" id="KGB41990.1"/>
    </source>
</evidence>
<dbReference type="EMBL" id="AMPZ03000001">
    <property type="protein sequence ID" value="KAH9596077.1"/>
    <property type="molecule type" value="Genomic_DNA"/>
</dbReference>
<evidence type="ECO:0000256" key="10">
    <source>
        <dbReference type="PROSITE-ProRule" id="PRU00339"/>
    </source>
</evidence>